<dbReference type="OrthoDB" id="3427at2759"/>
<dbReference type="RefSeq" id="XP_031023500.1">
    <property type="nucleotide sequence ID" value="XM_031170490.1"/>
</dbReference>
<evidence type="ECO:0000256" key="1">
    <source>
        <dbReference type="ARBA" id="ARBA00004479"/>
    </source>
</evidence>
<dbReference type="Pfam" id="PF01105">
    <property type="entry name" value="EMP24_GP25L"/>
    <property type="match status" value="1"/>
</dbReference>
<sequence>MKTTKPKKAISDLARRVRELNHRIAAVRREQQYQRVRESEFRDTSESTNSRVVNWALAQLVILRLTCLWQVRHLKSFFIDKKLV</sequence>
<comment type="caution">
    <text evidence="8">The sequence shown here is derived from an EMBL/GenBank/DDBJ whole genome shotgun (WGS) entry which is preliminary data.</text>
</comment>
<organism evidence="8 9">
    <name type="scientific">Synchytrium microbalum</name>
    <dbReference type="NCBI Taxonomy" id="1806994"/>
    <lineage>
        <taxon>Eukaryota</taxon>
        <taxon>Fungi</taxon>
        <taxon>Fungi incertae sedis</taxon>
        <taxon>Chytridiomycota</taxon>
        <taxon>Chytridiomycota incertae sedis</taxon>
        <taxon>Chytridiomycetes</taxon>
        <taxon>Synchytriales</taxon>
        <taxon>Synchytriaceae</taxon>
        <taxon>Synchytrium</taxon>
    </lineage>
</organism>
<dbReference type="GO" id="GO:0016020">
    <property type="term" value="C:membrane"/>
    <property type="evidence" value="ECO:0007669"/>
    <property type="project" value="UniProtKB-SubCell"/>
</dbReference>
<dbReference type="PANTHER" id="PTHR22811">
    <property type="entry name" value="TRANSMEMBRANE EMP24 DOMAIN-CONTAINING PROTEIN"/>
    <property type="match status" value="1"/>
</dbReference>
<evidence type="ECO:0000256" key="5">
    <source>
        <dbReference type="ARBA" id="ARBA00022989"/>
    </source>
</evidence>
<evidence type="ECO:0000256" key="4">
    <source>
        <dbReference type="ARBA" id="ARBA00022729"/>
    </source>
</evidence>
<evidence type="ECO:0000256" key="3">
    <source>
        <dbReference type="ARBA" id="ARBA00022692"/>
    </source>
</evidence>
<comment type="similarity">
    <text evidence="2">Belongs to the EMP24/GP25L family.</text>
</comment>
<keyword evidence="6" id="KW-0472">Membrane</keyword>
<keyword evidence="4" id="KW-0732">Signal</keyword>
<evidence type="ECO:0000256" key="6">
    <source>
        <dbReference type="ARBA" id="ARBA00023136"/>
    </source>
</evidence>
<protein>
    <recommendedName>
        <fullName evidence="7">GOLD domain-containing protein</fullName>
    </recommendedName>
</protein>
<evidence type="ECO:0000256" key="2">
    <source>
        <dbReference type="ARBA" id="ARBA00007104"/>
    </source>
</evidence>
<gene>
    <name evidence="8" type="ORF">SmJEL517_g04562</name>
</gene>
<dbReference type="Proteomes" id="UP000319731">
    <property type="component" value="Unassembled WGS sequence"/>
</dbReference>
<comment type="subcellular location">
    <subcellularLocation>
        <location evidence="1">Membrane</location>
        <topology evidence="1">Single-pass type I membrane protein</topology>
    </subcellularLocation>
</comment>
<dbReference type="EMBL" id="QEAO01000032">
    <property type="protein sequence ID" value="TPX32257.1"/>
    <property type="molecule type" value="Genomic_DNA"/>
</dbReference>
<name>A0A507BTB3_9FUNG</name>
<accession>A0A507BTB3</accession>
<keyword evidence="3" id="KW-0812">Transmembrane</keyword>
<keyword evidence="9" id="KW-1185">Reference proteome</keyword>
<reference evidence="8 9" key="1">
    <citation type="journal article" date="2019" name="Sci. Rep.">
        <title>Comparative genomics of chytrid fungi reveal insights into the obligate biotrophic and pathogenic lifestyle of Synchytrium endobioticum.</title>
        <authorList>
            <person name="van de Vossenberg B.T.L.H."/>
            <person name="Warris S."/>
            <person name="Nguyen H.D.T."/>
            <person name="van Gent-Pelzer M.P.E."/>
            <person name="Joly D.L."/>
            <person name="van de Geest H.C."/>
            <person name="Bonants P.J.M."/>
            <person name="Smith D.S."/>
            <person name="Levesque C.A."/>
            <person name="van der Lee T.A.J."/>
        </authorList>
    </citation>
    <scope>NUCLEOTIDE SEQUENCE [LARGE SCALE GENOMIC DNA]</scope>
    <source>
        <strain evidence="8 9">JEL517</strain>
    </source>
</reference>
<dbReference type="STRING" id="1806994.A0A507BTB3"/>
<proteinExistence type="inferred from homology"/>
<evidence type="ECO:0000259" key="7">
    <source>
        <dbReference type="Pfam" id="PF01105"/>
    </source>
</evidence>
<dbReference type="GeneID" id="42005787"/>
<feature type="domain" description="GOLD" evidence="7">
    <location>
        <begin position="4"/>
        <end position="78"/>
    </location>
</feature>
<dbReference type="InterPro" id="IPR015720">
    <property type="entry name" value="Emp24-like"/>
</dbReference>
<dbReference type="InterPro" id="IPR009038">
    <property type="entry name" value="GOLD_dom"/>
</dbReference>
<dbReference type="AlphaFoldDB" id="A0A507BTB3"/>
<keyword evidence="5" id="KW-1133">Transmembrane helix</keyword>
<evidence type="ECO:0000313" key="8">
    <source>
        <dbReference type="EMBL" id="TPX32257.1"/>
    </source>
</evidence>
<evidence type="ECO:0000313" key="9">
    <source>
        <dbReference type="Proteomes" id="UP000319731"/>
    </source>
</evidence>